<accession>A0A1S3AIA8</accession>
<dbReference type="Proteomes" id="UP001652624">
    <property type="component" value="Chromosome 8"/>
</dbReference>
<evidence type="ECO:0000256" key="2">
    <source>
        <dbReference type="SAM" id="SignalP"/>
    </source>
</evidence>
<proteinExistence type="predicted"/>
<dbReference type="InParanoid" id="A0A1S3AIA8"/>
<evidence type="ECO:0000313" key="4">
    <source>
        <dbReference type="Proteomes" id="UP001652624"/>
    </source>
</evidence>
<dbReference type="Pfam" id="PF00087">
    <property type="entry name" value="Toxin_TOLIP"/>
    <property type="match status" value="1"/>
</dbReference>
<name>A0A1S3AIA8_ERIEU</name>
<feature type="signal peptide" evidence="2">
    <location>
        <begin position="1"/>
        <end position="22"/>
    </location>
</feature>
<organism evidence="4 5">
    <name type="scientific">Erinaceus europaeus</name>
    <name type="common">Western European hedgehog</name>
    <dbReference type="NCBI Taxonomy" id="9365"/>
    <lineage>
        <taxon>Eukaryota</taxon>
        <taxon>Metazoa</taxon>
        <taxon>Chordata</taxon>
        <taxon>Craniata</taxon>
        <taxon>Vertebrata</taxon>
        <taxon>Euteleostomi</taxon>
        <taxon>Mammalia</taxon>
        <taxon>Eutheria</taxon>
        <taxon>Laurasiatheria</taxon>
        <taxon>Eulipotyphla</taxon>
        <taxon>Erinaceidae</taxon>
        <taxon>Erinaceinae</taxon>
        <taxon>Erinaceus</taxon>
    </lineage>
</organism>
<dbReference type="GeneID" id="103124692"/>
<keyword evidence="1 2" id="KW-0732">Signal</keyword>
<dbReference type="PANTHER" id="PTHR16983:SF28">
    <property type="entry name" value="LYMPHOCYTE ANTIGEN 6 COMPLEX, LOCUS M"/>
    <property type="match status" value="1"/>
</dbReference>
<evidence type="ECO:0000256" key="1">
    <source>
        <dbReference type="ARBA" id="ARBA00022729"/>
    </source>
</evidence>
<protein>
    <submittedName>
        <fullName evidence="5">Lymphocyte antigen 6D-like</fullName>
    </submittedName>
</protein>
<feature type="chain" id="PRO_5046257251" evidence="2">
    <location>
        <begin position="23"/>
        <end position="125"/>
    </location>
</feature>
<dbReference type="RefSeq" id="XP_007535495.2">
    <property type="nucleotide sequence ID" value="XM_007535433.2"/>
</dbReference>
<dbReference type="GO" id="GO:0005886">
    <property type="term" value="C:plasma membrane"/>
    <property type="evidence" value="ECO:0007669"/>
    <property type="project" value="TreeGrafter"/>
</dbReference>
<dbReference type="Gene3D" id="2.10.60.10">
    <property type="entry name" value="CD59"/>
    <property type="match status" value="1"/>
</dbReference>
<gene>
    <name evidence="5" type="primary">LOC103124692</name>
</gene>
<reference evidence="5" key="1">
    <citation type="submission" date="2025-08" db="UniProtKB">
        <authorList>
            <consortium name="RefSeq"/>
        </authorList>
    </citation>
    <scope>IDENTIFICATION</scope>
</reference>
<feature type="domain" description="Snake toxin/toxin-like" evidence="3">
    <location>
        <begin position="23"/>
        <end position="102"/>
    </location>
</feature>
<dbReference type="OrthoDB" id="10002433at2759"/>
<sequence>MAMRPYLFLLLPLLLLACTAQALKCHECTSDKGTCLKPTTCQATARYCLTTWNSKEKMLWDDEEGPPGLVTRIIKSCAYTCPGVQESLASSRAFCCNTDLCNSVAQHGASWGLLVLSMWVAYLNR</sequence>
<dbReference type="InterPro" id="IPR045860">
    <property type="entry name" value="Snake_toxin-like_sf"/>
</dbReference>
<dbReference type="PANTHER" id="PTHR16983">
    <property type="entry name" value="UPAR/LY6 DOMAIN-CONTAINING PROTEIN"/>
    <property type="match status" value="1"/>
</dbReference>
<dbReference type="PROSITE" id="PS51257">
    <property type="entry name" value="PROKAR_LIPOPROTEIN"/>
    <property type="match status" value="1"/>
</dbReference>
<dbReference type="eggNOG" id="ENOG502TDVP">
    <property type="taxonomic scope" value="Eukaryota"/>
</dbReference>
<evidence type="ECO:0000313" key="5">
    <source>
        <dbReference type="RefSeq" id="XP_007535495.2"/>
    </source>
</evidence>
<dbReference type="SUPFAM" id="SSF57302">
    <property type="entry name" value="Snake toxin-like"/>
    <property type="match status" value="1"/>
</dbReference>
<keyword evidence="4" id="KW-1185">Reference proteome</keyword>
<dbReference type="InterPro" id="IPR051110">
    <property type="entry name" value="Ly-6/neurotoxin-like_GPI-ap"/>
</dbReference>
<dbReference type="InterPro" id="IPR035076">
    <property type="entry name" value="Toxin/TOLIP"/>
</dbReference>
<evidence type="ECO:0000259" key="3">
    <source>
        <dbReference type="Pfam" id="PF00087"/>
    </source>
</evidence>
<dbReference type="AlphaFoldDB" id="A0A1S3AIA8"/>